<keyword evidence="7" id="KW-1185">Reference proteome</keyword>
<feature type="compositionally biased region" description="Low complexity" evidence="3">
    <location>
        <begin position="752"/>
        <end position="783"/>
    </location>
</feature>
<dbReference type="FunFam" id="3.40.50.2000:FF:000009">
    <property type="entry name" value="Sterol 3-beta-glucosyltransferase UGT80A2"/>
    <property type="match status" value="1"/>
</dbReference>
<evidence type="ECO:0000313" key="7">
    <source>
        <dbReference type="Proteomes" id="UP000800094"/>
    </source>
</evidence>
<dbReference type="PANTHER" id="PTHR48050">
    <property type="entry name" value="STEROL 3-BETA-GLUCOSYLTRANSFERASE"/>
    <property type="match status" value="1"/>
</dbReference>
<dbReference type="EMBL" id="ML987198">
    <property type="protein sequence ID" value="KAF2246594.1"/>
    <property type="molecule type" value="Genomic_DNA"/>
</dbReference>
<dbReference type="InterPro" id="IPR050426">
    <property type="entry name" value="Glycosyltransferase_28"/>
</dbReference>
<dbReference type="FunFam" id="3.40.50.2000:FF:000100">
    <property type="entry name" value="Glycosyltransferase family 1 protein"/>
    <property type="match status" value="1"/>
</dbReference>
<feature type="compositionally biased region" description="Acidic residues" evidence="3">
    <location>
        <begin position="1273"/>
        <end position="1285"/>
    </location>
</feature>
<keyword evidence="1 6" id="KW-0808">Transferase</keyword>
<dbReference type="GO" id="GO:0016906">
    <property type="term" value="F:sterol 3-beta-glucosyltransferase activity"/>
    <property type="evidence" value="ECO:0007669"/>
    <property type="project" value="UniProtKB-ARBA"/>
</dbReference>
<dbReference type="InterPro" id="IPR003903">
    <property type="entry name" value="UIM_dom"/>
</dbReference>
<feature type="domain" description="Erythromycin biosynthesis protein CIII-like C-terminal" evidence="5">
    <location>
        <begin position="525"/>
        <end position="624"/>
    </location>
</feature>
<feature type="region of interest" description="Disordered" evidence="3">
    <location>
        <begin position="739"/>
        <end position="860"/>
    </location>
</feature>
<evidence type="ECO:0000259" key="5">
    <source>
        <dbReference type="Pfam" id="PF06722"/>
    </source>
</evidence>
<feature type="compositionally biased region" description="Basic and acidic residues" evidence="3">
    <location>
        <begin position="739"/>
        <end position="749"/>
    </location>
</feature>
<dbReference type="InterPro" id="IPR004276">
    <property type="entry name" value="GlycoTrans_28_N"/>
</dbReference>
<evidence type="ECO:0000256" key="1">
    <source>
        <dbReference type="ARBA" id="ARBA00022679"/>
    </source>
</evidence>
<sequence length="1421" mass="155008">MTNHQNPSDGPQARREDAPPPQQPPPYSEGAAVELPGDIPESSPQLDGEQRSNDSQEAPRTKPEGSAYASAYRPQDAQDNPSPVTSTHEHYGFNSGQIDDSAPTEHPPPAYTELPGQISDESNHLGTNAVVADDGRVNIRINQKNRTLSQLFVPQLQRQLTQVQREPAPPPPYVPEFLGGAPGQEPPPSLNVVIHVVGSRGDVQPFVALGKVLKETYRHRIRLATHPVFKDFVTENGLEFFSIGGDPAELMAYMVKNPGLMPGFDTLRSGDVGKRRKGIAEILRGTWRACIETGDGLGIDPLKQSVEEWMGVEEQLPEQLKKPFVADVIIANPPSFGHIHCAEKLGIPLHMMFTMPWSPTQQFPHPLTNIQSSNADPSITNYMSYTLVDMLTWQGLGDVINKFRKDSLGLDPVSMLWGPGMLARLKIPWTYCWSPSLIPKPKDWANSISISGFFFLSLAQNYTPAPDLAEFLAAGEPPVYIGFGSIVVDDPNAMTKMIFEAVKMTGRRALVSKGWGGLGADELGMPEGVFMLGNCPHDWLFKHVAAVVHHGGAGTTAAGIAAGRPTVVVPFFGDQPFWGAMTARAGAGPDPIPYKDLTAEKLADAIKEALKPESLERAKELADKISHEQGSQNGAQSFHQMLKYDDLRCVAAPNHPAVWRVKRTQVRLSAMAATVLAQEGELNFSELKIFRPREYETDEGPWDPLSGAASALVGTATQMMMGVADFPIETLKLLNIHPDTRKGKDKAKQSESGSVSDTSRTGRTTDSRTTTHTQASAASSATTLPGVQTPNSPEDRNRSTSDLPSVATPSSPETPTRRSTFMAQAMAASSEVSRSPSRDRRNRPHCPSEHLSAGRPQHGRANSISAAELRSNTGSTSTFSEKLTDMNPESIVGTSKGIGRIIGAGFKSPMDFSLNVAKGFHNVPKLYGAETRQVDKVTDLQSGLKTAAKEFGFGLYDGIAGIVTDPYKGAKKEGGVGFVKGVGRGIFSVPFRVMGGAFSVPAYAMKGLYQEMLKDKGATVQNYIIAARISQGYDEASTVSAQERADIISRWKCIRLNVKKKKNPGEEKIEALHTLMQERRKKKSERWAKVNSHFKRPSATPSFPASLDNISSSSLPEVVDHADARDMTGADTAAGAAPERPTPFQPASTFPQALSSHPPAPEEAQAQAAAEEEAERRELEAAIAASVAETSRGNPEEDELVTRAIRASMAELEREPQGVEDEEQALHRAMTASLEEAQRSGVSEEEQKVLEETLRQSLLETSHRIQRKRNSDSEWDESDTEDDEDYQRIIAESKEMAHMEQGFPVDYYQATGGARPREDGDIDANAEEEAMKKAIEESEKAMANGSVDPLAEEEALRKAIEESEKAEQERMQELERQKTEEDIVLEYVKKQSLAEAEHQRRMREGRDTVGESSSSGGAGRT</sequence>
<organism evidence="6 7">
    <name type="scientific">Trematosphaeria pertusa</name>
    <dbReference type="NCBI Taxonomy" id="390896"/>
    <lineage>
        <taxon>Eukaryota</taxon>
        <taxon>Fungi</taxon>
        <taxon>Dikarya</taxon>
        <taxon>Ascomycota</taxon>
        <taxon>Pezizomycotina</taxon>
        <taxon>Dothideomycetes</taxon>
        <taxon>Pleosporomycetidae</taxon>
        <taxon>Pleosporales</taxon>
        <taxon>Massarineae</taxon>
        <taxon>Trematosphaeriaceae</taxon>
        <taxon>Trematosphaeria</taxon>
    </lineage>
</organism>
<feature type="compositionally biased region" description="Polar residues" evidence="3">
    <location>
        <begin position="800"/>
        <end position="822"/>
    </location>
</feature>
<feature type="domain" description="Glycosyltransferase family 28 N-terminal" evidence="4">
    <location>
        <begin position="192"/>
        <end position="363"/>
    </location>
</feature>
<evidence type="ECO:0000256" key="2">
    <source>
        <dbReference type="SAM" id="Coils"/>
    </source>
</evidence>
<feature type="compositionally biased region" description="Basic and acidic residues" evidence="3">
    <location>
        <begin position="1245"/>
        <end position="1254"/>
    </location>
</feature>
<feature type="compositionally biased region" description="Polar residues" evidence="3">
    <location>
        <begin position="77"/>
        <end position="86"/>
    </location>
</feature>
<feature type="region of interest" description="Disordered" evidence="3">
    <location>
        <begin position="1080"/>
        <end position="1110"/>
    </location>
</feature>
<feature type="compositionally biased region" description="Polar residues" evidence="3">
    <location>
        <begin position="1099"/>
        <end position="1110"/>
    </location>
</feature>
<dbReference type="GeneID" id="54582772"/>
<evidence type="ECO:0000256" key="3">
    <source>
        <dbReference type="SAM" id="MobiDB-lite"/>
    </source>
</evidence>
<dbReference type="OrthoDB" id="5835829at2759"/>
<gene>
    <name evidence="6" type="ORF">BU26DRAFT_521049</name>
</gene>
<dbReference type="PANTHER" id="PTHR48050:SF13">
    <property type="entry name" value="STEROL 3-BETA-GLUCOSYLTRANSFERASE UGT80A2"/>
    <property type="match status" value="1"/>
</dbReference>
<dbReference type="SMART" id="SM00726">
    <property type="entry name" value="UIM"/>
    <property type="match status" value="7"/>
</dbReference>
<keyword evidence="2" id="KW-0175">Coiled coil</keyword>
<feature type="region of interest" description="Disordered" evidence="3">
    <location>
        <begin position="1232"/>
        <end position="1285"/>
    </location>
</feature>
<accession>A0A6A6I7R0</accession>
<dbReference type="SUPFAM" id="SSF53756">
    <property type="entry name" value="UDP-Glycosyltransferase/glycogen phosphorylase"/>
    <property type="match status" value="1"/>
</dbReference>
<dbReference type="RefSeq" id="XP_033681598.1">
    <property type="nucleotide sequence ID" value="XM_033829442.1"/>
</dbReference>
<feature type="region of interest" description="Disordered" evidence="3">
    <location>
        <begin position="1390"/>
        <end position="1421"/>
    </location>
</feature>
<dbReference type="GO" id="GO:0005975">
    <property type="term" value="P:carbohydrate metabolic process"/>
    <property type="evidence" value="ECO:0007669"/>
    <property type="project" value="InterPro"/>
</dbReference>
<feature type="coiled-coil region" evidence="2">
    <location>
        <begin position="1324"/>
        <end position="1380"/>
    </location>
</feature>
<dbReference type="Pfam" id="PF03033">
    <property type="entry name" value="Glyco_transf_28"/>
    <property type="match status" value="1"/>
</dbReference>
<proteinExistence type="predicted"/>
<feature type="region of interest" description="Disordered" evidence="3">
    <location>
        <begin position="1"/>
        <end position="123"/>
    </location>
</feature>
<evidence type="ECO:0000259" key="4">
    <source>
        <dbReference type="Pfam" id="PF03033"/>
    </source>
</evidence>
<evidence type="ECO:0000313" key="6">
    <source>
        <dbReference type="EMBL" id="KAF2246594.1"/>
    </source>
</evidence>
<dbReference type="Proteomes" id="UP000800094">
    <property type="component" value="Unassembled WGS sequence"/>
</dbReference>
<dbReference type="InterPro" id="IPR002213">
    <property type="entry name" value="UDP_glucos_trans"/>
</dbReference>
<dbReference type="CDD" id="cd03784">
    <property type="entry name" value="GT1_Gtf-like"/>
    <property type="match status" value="1"/>
</dbReference>
<dbReference type="Pfam" id="PF06722">
    <property type="entry name" value="EryCIII-like_C"/>
    <property type="match status" value="1"/>
</dbReference>
<protein>
    <submittedName>
        <fullName evidence="6">Glycosyltransferase family 1 protein</fullName>
    </submittedName>
</protein>
<feature type="region of interest" description="Disordered" evidence="3">
    <location>
        <begin position="1131"/>
        <end position="1179"/>
    </location>
</feature>
<feature type="compositionally biased region" description="Polar residues" evidence="3">
    <location>
        <begin position="1145"/>
        <end position="1155"/>
    </location>
</feature>
<name>A0A6A6I7R0_9PLEO</name>
<feature type="compositionally biased region" description="Basic and acidic residues" evidence="3">
    <location>
        <begin position="48"/>
        <end position="63"/>
    </location>
</feature>
<reference evidence="6" key="1">
    <citation type="journal article" date="2020" name="Stud. Mycol.">
        <title>101 Dothideomycetes genomes: a test case for predicting lifestyles and emergence of pathogens.</title>
        <authorList>
            <person name="Haridas S."/>
            <person name="Albert R."/>
            <person name="Binder M."/>
            <person name="Bloem J."/>
            <person name="Labutti K."/>
            <person name="Salamov A."/>
            <person name="Andreopoulos B."/>
            <person name="Baker S."/>
            <person name="Barry K."/>
            <person name="Bills G."/>
            <person name="Bluhm B."/>
            <person name="Cannon C."/>
            <person name="Castanera R."/>
            <person name="Culley D."/>
            <person name="Daum C."/>
            <person name="Ezra D."/>
            <person name="Gonzalez J."/>
            <person name="Henrissat B."/>
            <person name="Kuo A."/>
            <person name="Liang C."/>
            <person name="Lipzen A."/>
            <person name="Lutzoni F."/>
            <person name="Magnuson J."/>
            <person name="Mondo S."/>
            <person name="Nolan M."/>
            <person name="Ohm R."/>
            <person name="Pangilinan J."/>
            <person name="Park H.-J."/>
            <person name="Ramirez L."/>
            <person name="Alfaro M."/>
            <person name="Sun H."/>
            <person name="Tritt A."/>
            <person name="Yoshinaga Y."/>
            <person name="Zwiers L.-H."/>
            <person name="Turgeon B."/>
            <person name="Goodwin S."/>
            <person name="Spatafora J."/>
            <person name="Crous P."/>
            <person name="Grigoriev I."/>
        </authorList>
    </citation>
    <scope>NUCLEOTIDE SEQUENCE</scope>
    <source>
        <strain evidence="6">CBS 122368</strain>
    </source>
</reference>
<dbReference type="InterPro" id="IPR010610">
    <property type="entry name" value="EryCIII-like_C"/>
</dbReference>
<dbReference type="Gene3D" id="3.40.50.2000">
    <property type="entry name" value="Glycogen Phosphorylase B"/>
    <property type="match status" value="2"/>
</dbReference>
<feature type="compositionally biased region" description="Basic and acidic residues" evidence="3">
    <location>
        <begin position="1395"/>
        <end position="1409"/>
    </location>
</feature>